<dbReference type="InterPro" id="IPR014001">
    <property type="entry name" value="Helicase_ATP-bd"/>
</dbReference>
<dbReference type="GO" id="GO:0043590">
    <property type="term" value="C:bacterial nucleoid"/>
    <property type="evidence" value="ECO:0007669"/>
    <property type="project" value="TreeGrafter"/>
</dbReference>
<dbReference type="AlphaFoldDB" id="A0A0E9LZF3"/>
<dbReference type="SMART" id="SM00487">
    <property type="entry name" value="DEXDc"/>
    <property type="match status" value="1"/>
</dbReference>
<dbReference type="GO" id="GO:0005737">
    <property type="term" value="C:cytoplasm"/>
    <property type="evidence" value="ECO:0007669"/>
    <property type="project" value="TreeGrafter"/>
</dbReference>
<dbReference type="GO" id="GO:0006281">
    <property type="term" value="P:DNA repair"/>
    <property type="evidence" value="ECO:0007669"/>
    <property type="project" value="TreeGrafter"/>
</dbReference>
<reference evidence="7 8" key="1">
    <citation type="journal article" date="2015" name="Microbes Environ.">
        <title>Distribution and evolution of nitrogen fixation genes in the phylum bacteroidetes.</title>
        <authorList>
            <person name="Inoue J."/>
            <person name="Oshima K."/>
            <person name="Suda W."/>
            <person name="Sakamoto M."/>
            <person name="Iino T."/>
            <person name="Noda S."/>
            <person name="Hongoh Y."/>
            <person name="Hattori M."/>
            <person name="Ohkuma M."/>
        </authorList>
    </citation>
    <scope>NUCLEOTIDE SEQUENCE [LARGE SCALE GENOMIC DNA]</scope>
    <source>
        <strain evidence="7">JCM 15548</strain>
    </source>
</reference>
<dbReference type="CDD" id="cd17920">
    <property type="entry name" value="DEXHc_RecQ"/>
    <property type="match status" value="1"/>
</dbReference>
<keyword evidence="8" id="KW-1185">Reference proteome</keyword>
<feature type="domain" description="Helicase ATP-binding" evidence="6">
    <location>
        <begin position="6"/>
        <end position="151"/>
    </location>
</feature>
<evidence type="ECO:0000259" key="6">
    <source>
        <dbReference type="PROSITE" id="PS51192"/>
    </source>
</evidence>
<dbReference type="Gene3D" id="3.40.50.300">
    <property type="entry name" value="P-loop containing nucleotide triphosphate hydrolases"/>
    <property type="match status" value="1"/>
</dbReference>
<keyword evidence="2" id="KW-0238">DNA-binding</keyword>
<evidence type="ECO:0000256" key="3">
    <source>
        <dbReference type="ARBA" id="ARBA00023235"/>
    </source>
</evidence>
<dbReference type="GO" id="GO:0030894">
    <property type="term" value="C:replisome"/>
    <property type="evidence" value="ECO:0007669"/>
    <property type="project" value="TreeGrafter"/>
</dbReference>
<dbReference type="Proteomes" id="UP000032900">
    <property type="component" value="Unassembled WGS sequence"/>
</dbReference>
<comment type="similarity">
    <text evidence="1">Belongs to the helicase family. RecQ subfamily.</text>
</comment>
<dbReference type="PANTHER" id="PTHR13710">
    <property type="entry name" value="DNA HELICASE RECQ FAMILY MEMBER"/>
    <property type="match status" value="1"/>
</dbReference>
<dbReference type="Pfam" id="PF00270">
    <property type="entry name" value="DEAD"/>
    <property type="match status" value="1"/>
</dbReference>
<dbReference type="EC" id="5.6.2.4" evidence="5"/>
<dbReference type="InterPro" id="IPR027417">
    <property type="entry name" value="P-loop_NTPase"/>
</dbReference>
<gene>
    <name evidence="7" type="ORF">JCM15548_12515</name>
</gene>
<comment type="catalytic activity">
    <reaction evidence="4">
        <text>Couples ATP hydrolysis with the unwinding of duplex DNA by translocating in the 3'-5' direction.</text>
        <dbReference type="EC" id="5.6.2.4"/>
    </reaction>
</comment>
<keyword evidence="7" id="KW-0347">Helicase</keyword>
<dbReference type="GO" id="GO:0003677">
    <property type="term" value="F:DNA binding"/>
    <property type="evidence" value="ECO:0007669"/>
    <property type="project" value="UniProtKB-KW"/>
</dbReference>
<keyword evidence="7" id="KW-0378">Hydrolase</keyword>
<evidence type="ECO:0000256" key="5">
    <source>
        <dbReference type="ARBA" id="ARBA00034808"/>
    </source>
</evidence>
<evidence type="ECO:0000313" key="7">
    <source>
        <dbReference type="EMBL" id="GAO30255.1"/>
    </source>
</evidence>
<dbReference type="PROSITE" id="PS51192">
    <property type="entry name" value="HELICASE_ATP_BIND_1"/>
    <property type="match status" value="1"/>
</dbReference>
<evidence type="ECO:0000256" key="2">
    <source>
        <dbReference type="ARBA" id="ARBA00023125"/>
    </source>
</evidence>
<keyword evidence="3" id="KW-0413">Isomerase</keyword>
<dbReference type="EMBL" id="BAZW01000020">
    <property type="protein sequence ID" value="GAO30255.1"/>
    <property type="molecule type" value="Genomic_DNA"/>
</dbReference>
<dbReference type="STRING" id="1236989.JCM15548_12515"/>
<dbReference type="PANTHER" id="PTHR13710:SF105">
    <property type="entry name" value="ATP-DEPENDENT DNA HELICASE Q1"/>
    <property type="match status" value="1"/>
</dbReference>
<keyword evidence="7" id="KW-0067">ATP-binding</keyword>
<name>A0A0E9LZF3_9BACT</name>
<evidence type="ECO:0000313" key="8">
    <source>
        <dbReference type="Proteomes" id="UP000032900"/>
    </source>
</evidence>
<dbReference type="GO" id="GO:0006310">
    <property type="term" value="P:DNA recombination"/>
    <property type="evidence" value="ECO:0007669"/>
    <property type="project" value="TreeGrafter"/>
</dbReference>
<keyword evidence="7" id="KW-0547">Nucleotide-binding</keyword>
<accession>A0A0E9LZF3</accession>
<sequence length="151" mass="17022">MQLDIIQSVGEGRDTLGLLPTGGGKSLTFQVPALAQSGICLVVTPLIALMKDQVEHLNRKGIKAYAIHSGLNYGEIERAYDNCIFGDYKFMYLSPERLSTRLFLEKLAHLKVSLLAIDEAHCISQWGYDFRPSYLKIADVREHLPVCRCWH</sequence>
<comment type="caution">
    <text evidence="7">The sequence shown here is derived from an EMBL/GenBank/DDBJ whole genome shotgun (WGS) entry which is preliminary data.</text>
</comment>
<dbReference type="GO" id="GO:0043138">
    <property type="term" value="F:3'-5' DNA helicase activity"/>
    <property type="evidence" value="ECO:0007669"/>
    <property type="project" value="UniProtKB-EC"/>
</dbReference>
<dbReference type="GO" id="GO:0009378">
    <property type="term" value="F:four-way junction helicase activity"/>
    <property type="evidence" value="ECO:0007669"/>
    <property type="project" value="TreeGrafter"/>
</dbReference>
<evidence type="ECO:0000256" key="4">
    <source>
        <dbReference type="ARBA" id="ARBA00034617"/>
    </source>
</evidence>
<proteinExistence type="inferred from homology"/>
<protein>
    <recommendedName>
        <fullName evidence="5">DNA 3'-5' helicase</fullName>
        <ecNumber evidence="5">5.6.2.4</ecNumber>
    </recommendedName>
</protein>
<organism evidence="7 8">
    <name type="scientific">Geofilum rubicundum JCM 15548</name>
    <dbReference type="NCBI Taxonomy" id="1236989"/>
    <lineage>
        <taxon>Bacteria</taxon>
        <taxon>Pseudomonadati</taxon>
        <taxon>Bacteroidota</taxon>
        <taxon>Bacteroidia</taxon>
        <taxon>Marinilabiliales</taxon>
        <taxon>Marinilabiliaceae</taxon>
        <taxon>Geofilum</taxon>
    </lineage>
</organism>
<dbReference type="SUPFAM" id="SSF52540">
    <property type="entry name" value="P-loop containing nucleoside triphosphate hydrolases"/>
    <property type="match status" value="1"/>
</dbReference>
<evidence type="ECO:0000256" key="1">
    <source>
        <dbReference type="ARBA" id="ARBA00005446"/>
    </source>
</evidence>
<dbReference type="GO" id="GO:0005524">
    <property type="term" value="F:ATP binding"/>
    <property type="evidence" value="ECO:0007669"/>
    <property type="project" value="InterPro"/>
</dbReference>
<dbReference type="InterPro" id="IPR011545">
    <property type="entry name" value="DEAD/DEAH_box_helicase_dom"/>
</dbReference>